<dbReference type="EMBL" id="CAJQZP010000349">
    <property type="protein sequence ID" value="CAG4957534.1"/>
    <property type="molecule type" value="Genomic_DNA"/>
</dbReference>
<feature type="compositionally biased region" description="Basic and acidic residues" evidence="1">
    <location>
        <begin position="25"/>
        <end position="36"/>
    </location>
</feature>
<sequence length="330" mass="37034">MEEDDTGGTERQLIEDELARKQAELEELEQMRREADPAATSGNASRFSYPDGSSGISVLDKVALLEKVHAALKGIVTVANASKKLNLADKTSIASLSQDILAYVATLEIRYGEKEQEVTALKLKCAQLELSVAQAQTLPALPIPCVASSTSSADSYASRLKLPKEFSDNGCYFRERGVNWGGFCSTLHARMSQLRLTRPANEICEQYSAILLRTARERLGTRVKKEKEGYEWWSTALDRMRNEVYCTRRKWQASRRAGGDREKALHDQLRAVRIRYKLAMKDAELAFFRSVAESEELFFGHNTTCLLDFHTLNRWGDLSTPGPTLLRTGF</sequence>
<evidence type="ECO:0000313" key="2">
    <source>
        <dbReference type="EMBL" id="CAG4957534.1"/>
    </source>
</evidence>
<dbReference type="OrthoDB" id="7382669at2759"/>
<feature type="region of interest" description="Disordered" evidence="1">
    <location>
        <begin position="25"/>
        <end position="46"/>
    </location>
</feature>
<dbReference type="Proteomes" id="UP000691718">
    <property type="component" value="Unassembled WGS sequence"/>
</dbReference>
<name>A0A8S3WG93_PARAO</name>
<dbReference type="AlphaFoldDB" id="A0A8S3WG93"/>
<proteinExistence type="predicted"/>
<evidence type="ECO:0000256" key="1">
    <source>
        <dbReference type="SAM" id="MobiDB-lite"/>
    </source>
</evidence>
<reference evidence="2" key="1">
    <citation type="submission" date="2021-04" db="EMBL/GenBank/DDBJ databases">
        <authorList>
            <person name="Tunstrom K."/>
        </authorList>
    </citation>
    <scope>NUCLEOTIDE SEQUENCE</scope>
</reference>
<protein>
    <submittedName>
        <fullName evidence="2">(apollo) hypothetical protein</fullName>
    </submittedName>
</protein>
<accession>A0A8S3WG93</accession>
<keyword evidence="3" id="KW-1185">Reference proteome</keyword>
<evidence type="ECO:0000313" key="3">
    <source>
        <dbReference type="Proteomes" id="UP000691718"/>
    </source>
</evidence>
<comment type="caution">
    <text evidence="2">The sequence shown here is derived from an EMBL/GenBank/DDBJ whole genome shotgun (WGS) entry which is preliminary data.</text>
</comment>
<organism evidence="2 3">
    <name type="scientific">Parnassius apollo</name>
    <name type="common">Apollo butterfly</name>
    <name type="synonym">Papilio apollo</name>
    <dbReference type="NCBI Taxonomy" id="110799"/>
    <lineage>
        <taxon>Eukaryota</taxon>
        <taxon>Metazoa</taxon>
        <taxon>Ecdysozoa</taxon>
        <taxon>Arthropoda</taxon>
        <taxon>Hexapoda</taxon>
        <taxon>Insecta</taxon>
        <taxon>Pterygota</taxon>
        <taxon>Neoptera</taxon>
        <taxon>Endopterygota</taxon>
        <taxon>Lepidoptera</taxon>
        <taxon>Glossata</taxon>
        <taxon>Ditrysia</taxon>
        <taxon>Papilionoidea</taxon>
        <taxon>Papilionidae</taxon>
        <taxon>Parnassiinae</taxon>
        <taxon>Parnassini</taxon>
        <taxon>Parnassius</taxon>
        <taxon>Parnassius</taxon>
    </lineage>
</organism>
<gene>
    <name evidence="2" type="ORF">PAPOLLO_LOCUS5731</name>
</gene>